<gene>
    <name evidence="1" type="ordered locus">CPS_1314</name>
</gene>
<sequence>MTEALPYLEYHSLINQTSNGKPSIFVGLSRIVLGAKLLTSNCHTVHFL</sequence>
<dbReference type="HOGENOM" id="CLU_3151649_0_0_6"/>
<evidence type="ECO:0000313" key="2">
    <source>
        <dbReference type="Proteomes" id="UP000000547"/>
    </source>
</evidence>
<dbReference type="STRING" id="167879.CPS_1314"/>
<dbReference type="EMBL" id="CP000083">
    <property type="protein sequence ID" value="AAZ26128.1"/>
    <property type="molecule type" value="Genomic_DNA"/>
</dbReference>
<protein>
    <submittedName>
        <fullName evidence="1">Uncharacterized protein</fullName>
    </submittedName>
</protein>
<dbReference type="AlphaFoldDB" id="Q486F8"/>
<dbReference type="Proteomes" id="UP000000547">
    <property type="component" value="Chromosome"/>
</dbReference>
<accession>Q486F8</accession>
<proteinExistence type="predicted"/>
<name>Q486F8_COLP3</name>
<reference evidence="1" key="1">
    <citation type="journal article" date="2005" name="Proc. Natl. Acad. Sci. U.S.A.">
        <title>The psychrophilic lifestyle as revealed by the genome sequence of Colwellia psychrerythraea 34H through genomic and proteomic analyses.</title>
        <authorList>
            <person name="Methe B.A."/>
            <person name="Nelson K.E."/>
            <person name="Deming J.W."/>
            <person name="Momen B."/>
            <person name="Melamud E."/>
            <person name="Zhang X."/>
            <person name="Moult J."/>
            <person name="Madupu R."/>
            <person name="Nelson W.C."/>
            <person name="Dodson R.J."/>
            <person name="Brinkac L.M."/>
            <person name="Daugherty S.C."/>
            <person name="Durkin A.S."/>
            <person name="DeBoy R.T."/>
            <person name="Kolonay J.F."/>
            <person name="Sullivan S.A."/>
            <person name="Zhou L."/>
            <person name="Davidsen T.M."/>
            <person name="Wu M."/>
            <person name="Huston A.L."/>
            <person name="Lewis M."/>
            <person name="Weaver B."/>
            <person name="Weidman J.F."/>
            <person name="Khouri H."/>
            <person name="Utterback T.R."/>
            <person name="Feldblyum T.V."/>
            <person name="Fraser C.M."/>
        </authorList>
    </citation>
    <scope>NUCLEOTIDE SEQUENCE [LARGE SCALE GENOMIC DNA]</scope>
    <source>
        <strain evidence="1">34H</strain>
    </source>
</reference>
<evidence type="ECO:0000313" key="1">
    <source>
        <dbReference type="EMBL" id="AAZ26128.1"/>
    </source>
</evidence>
<organism evidence="1 2">
    <name type="scientific">Colwellia psychrerythraea (strain 34H / ATCC BAA-681)</name>
    <name type="common">Vibrio psychroerythus</name>
    <dbReference type="NCBI Taxonomy" id="167879"/>
    <lineage>
        <taxon>Bacteria</taxon>
        <taxon>Pseudomonadati</taxon>
        <taxon>Pseudomonadota</taxon>
        <taxon>Gammaproteobacteria</taxon>
        <taxon>Alteromonadales</taxon>
        <taxon>Colwelliaceae</taxon>
        <taxon>Colwellia</taxon>
    </lineage>
</organism>
<dbReference type="KEGG" id="cps:CPS_1314"/>